<keyword evidence="4" id="KW-0539">Nucleus</keyword>
<dbReference type="Proteomes" id="UP000076532">
    <property type="component" value="Unassembled WGS sequence"/>
</dbReference>
<sequence length="330" mass="36832">MKNARRPAVSYVGQPMHFATGQFAGQTIRTELIEVQQAELGRKYARVDRRPLDPPPAVLFKIFRILNPGTDDETESEVENYDDVQSIGLLCTVDLFPVPSSVLPGHAEVSGLNVLSSSHHSPYIASSQSDASAFPGYNHPPGNHNYSVPMPPPIHITVPQQPHDQVAHRPGPGYYSPANTTWDIVAYAGTHPIIENSKCTNALVGQTFVQSYKVKYKGRMVLMFVFADLAIKIEGVFILRYRAFDIFSKKYNDNELAIQSECYGGAFRVYSTKDFPGLQASTELTKDLARWGVRLNIRESERKVKRRGRSPSPPPTLGKRKGREEDSDEK</sequence>
<evidence type="ECO:0000256" key="1">
    <source>
        <dbReference type="ARBA" id="ARBA00004123"/>
    </source>
</evidence>
<keyword evidence="3" id="KW-0804">Transcription</keyword>
<organism evidence="7 8">
    <name type="scientific">Athelia psychrophila</name>
    <dbReference type="NCBI Taxonomy" id="1759441"/>
    <lineage>
        <taxon>Eukaryota</taxon>
        <taxon>Fungi</taxon>
        <taxon>Dikarya</taxon>
        <taxon>Basidiomycota</taxon>
        <taxon>Agaricomycotina</taxon>
        <taxon>Agaricomycetes</taxon>
        <taxon>Agaricomycetidae</taxon>
        <taxon>Atheliales</taxon>
        <taxon>Atheliaceae</taxon>
        <taxon>Athelia</taxon>
    </lineage>
</organism>
<accession>A0A166JX89</accession>
<dbReference type="Pfam" id="PF11754">
    <property type="entry name" value="Velvet"/>
    <property type="match status" value="1"/>
</dbReference>
<dbReference type="PANTHER" id="PTHR33572:SF3">
    <property type="entry name" value="VELVET COMPLEX SUBUNIT B"/>
    <property type="match status" value="1"/>
</dbReference>
<evidence type="ECO:0000256" key="2">
    <source>
        <dbReference type="ARBA" id="ARBA00023015"/>
    </source>
</evidence>
<keyword evidence="8" id="KW-1185">Reference proteome</keyword>
<dbReference type="OrthoDB" id="5599552at2759"/>
<dbReference type="PANTHER" id="PTHR33572">
    <property type="entry name" value="SPORE DEVELOPMENT REGULATOR VOSA"/>
    <property type="match status" value="1"/>
</dbReference>
<evidence type="ECO:0000256" key="4">
    <source>
        <dbReference type="ARBA" id="ARBA00023242"/>
    </source>
</evidence>
<feature type="domain" description="Velvet" evidence="6">
    <location>
        <begin position="25"/>
        <end position="298"/>
    </location>
</feature>
<dbReference type="EMBL" id="KV417548">
    <property type="protein sequence ID" value="KZP21308.1"/>
    <property type="molecule type" value="Genomic_DNA"/>
</dbReference>
<evidence type="ECO:0000313" key="7">
    <source>
        <dbReference type="EMBL" id="KZP21308.1"/>
    </source>
</evidence>
<proteinExistence type="predicted"/>
<evidence type="ECO:0000256" key="5">
    <source>
        <dbReference type="SAM" id="MobiDB-lite"/>
    </source>
</evidence>
<dbReference type="Gene3D" id="2.60.40.3960">
    <property type="entry name" value="Velvet domain"/>
    <property type="match status" value="1"/>
</dbReference>
<dbReference type="InterPro" id="IPR038491">
    <property type="entry name" value="Velvet_dom_sf"/>
</dbReference>
<feature type="region of interest" description="Disordered" evidence="5">
    <location>
        <begin position="302"/>
        <end position="330"/>
    </location>
</feature>
<comment type="subcellular location">
    <subcellularLocation>
        <location evidence="1">Nucleus</location>
    </subcellularLocation>
</comment>
<dbReference type="GO" id="GO:0005634">
    <property type="term" value="C:nucleus"/>
    <property type="evidence" value="ECO:0007669"/>
    <property type="project" value="UniProtKB-SubCell"/>
</dbReference>
<evidence type="ECO:0000313" key="8">
    <source>
        <dbReference type="Proteomes" id="UP000076532"/>
    </source>
</evidence>
<dbReference type="InterPro" id="IPR021740">
    <property type="entry name" value="Velvet"/>
</dbReference>
<protein>
    <recommendedName>
        <fullName evidence="6">Velvet domain-containing protein</fullName>
    </recommendedName>
</protein>
<gene>
    <name evidence="7" type="ORF">FIBSPDRAFT_919604</name>
</gene>
<evidence type="ECO:0000259" key="6">
    <source>
        <dbReference type="PROSITE" id="PS51821"/>
    </source>
</evidence>
<name>A0A166JX89_9AGAM</name>
<dbReference type="AlphaFoldDB" id="A0A166JX89"/>
<dbReference type="PROSITE" id="PS51821">
    <property type="entry name" value="VELVET"/>
    <property type="match status" value="1"/>
</dbReference>
<dbReference type="InterPro" id="IPR037525">
    <property type="entry name" value="Velvet_dom"/>
</dbReference>
<keyword evidence="2" id="KW-0805">Transcription regulation</keyword>
<reference evidence="7 8" key="1">
    <citation type="journal article" date="2016" name="Mol. Biol. Evol.">
        <title>Comparative Genomics of Early-Diverging Mushroom-Forming Fungi Provides Insights into the Origins of Lignocellulose Decay Capabilities.</title>
        <authorList>
            <person name="Nagy L.G."/>
            <person name="Riley R."/>
            <person name="Tritt A."/>
            <person name="Adam C."/>
            <person name="Daum C."/>
            <person name="Floudas D."/>
            <person name="Sun H."/>
            <person name="Yadav J.S."/>
            <person name="Pangilinan J."/>
            <person name="Larsson K.H."/>
            <person name="Matsuura K."/>
            <person name="Barry K."/>
            <person name="Labutti K."/>
            <person name="Kuo R."/>
            <person name="Ohm R.A."/>
            <person name="Bhattacharya S.S."/>
            <person name="Shirouzu T."/>
            <person name="Yoshinaga Y."/>
            <person name="Martin F.M."/>
            <person name="Grigoriev I.V."/>
            <person name="Hibbett D.S."/>
        </authorList>
    </citation>
    <scope>NUCLEOTIDE SEQUENCE [LARGE SCALE GENOMIC DNA]</scope>
    <source>
        <strain evidence="7 8">CBS 109695</strain>
    </source>
</reference>
<evidence type="ECO:0000256" key="3">
    <source>
        <dbReference type="ARBA" id="ARBA00023163"/>
    </source>
</evidence>